<reference evidence="4" key="1">
    <citation type="submission" date="2016-10" db="EMBL/GenBank/DDBJ databases">
        <authorList>
            <person name="Varghese N."/>
            <person name="Submissions S."/>
        </authorList>
    </citation>
    <scope>NUCLEOTIDE SEQUENCE [LARGE SCALE GENOMIC DNA]</scope>
    <source>
        <strain evidence="4">BS3782</strain>
    </source>
</reference>
<keyword evidence="1" id="KW-1133">Transmembrane helix</keyword>
<accession>A0A0J6HKF3</accession>
<evidence type="ECO:0000313" key="2">
    <source>
        <dbReference type="EMBL" id="KAB0502777.1"/>
    </source>
</evidence>
<proteinExistence type="predicted"/>
<organism evidence="3 4">
    <name type="scientific">Pseudomonas lini</name>
    <dbReference type="NCBI Taxonomy" id="163011"/>
    <lineage>
        <taxon>Bacteria</taxon>
        <taxon>Pseudomonadati</taxon>
        <taxon>Pseudomonadota</taxon>
        <taxon>Gammaproteobacteria</taxon>
        <taxon>Pseudomonadales</taxon>
        <taxon>Pseudomonadaceae</taxon>
        <taxon>Pseudomonas</taxon>
    </lineage>
</organism>
<dbReference type="AlphaFoldDB" id="A0A0J6HKF3"/>
<evidence type="ECO:0000313" key="5">
    <source>
        <dbReference type="Proteomes" id="UP000434925"/>
    </source>
</evidence>
<evidence type="ECO:0000313" key="4">
    <source>
        <dbReference type="Proteomes" id="UP000182814"/>
    </source>
</evidence>
<evidence type="ECO:0000313" key="3">
    <source>
        <dbReference type="EMBL" id="SDT22211.1"/>
    </source>
</evidence>
<evidence type="ECO:0000256" key="1">
    <source>
        <dbReference type="SAM" id="Phobius"/>
    </source>
</evidence>
<gene>
    <name evidence="2" type="ORF">F7R14_19265</name>
    <name evidence="3" type="ORF">SAMN04490191_3547</name>
</gene>
<dbReference type="RefSeq" id="WP_048392624.1">
    <property type="nucleotide sequence ID" value="NZ_JYLB01000001.1"/>
</dbReference>
<protein>
    <submittedName>
        <fullName evidence="3">Uncharacterized protein</fullName>
    </submittedName>
</protein>
<dbReference type="EMBL" id="VZPO01000007">
    <property type="protein sequence ID" value="KAB0502777.1"/>
    <property type="molecule type" value="Genomic_DNA"/>
</dbReference>
<dbReference type="EMBL" id="LT629746">
    <property type="protein sequence ID" value="SDT22211.1"/>
    <property type="molecule type" value="Genomic_DNA"/>
</dbReference>
<keyword evidence="1" id="KW-0472">Membrane</keyword>
<keyword evidence="1" id="KW-0812">Transmembrane</keyword>
<dbReference type="Proteomes" id="UP000434925">
    <property type="component" value="Unassembled WGS sequence"/>
</dbReference>
<feature type="transmembrane region" description="Helical" evidence="1">
    <location>
        <begin position="12"/>
        <end position="33"/>
    </location>
</feature>
<keyword evidence="4" id="KW-1185">Reference proteome</keyword>
<name>A0A0J6HKF3_9PSED</name>
<dbReference type="PATRIC" id="fig|163011.3.peg.1035"/>
<dbReference type="Proteomes" id="UP000182814">
    <property type="component" value="Chromosome I"/>
</dbReference>
<reference evidence="3" key="2">
    <citation type="submission" date="2016-10" db="EMBL/GenBank/DDBJ databases">
        <authorList>
            <person name="de Groot N.N."/>
        </authorList>
    </citation>
    <scope>NUCLEOTIDE SEQUENCE [LARGE SCALE GENOMIC DNA]</scope>
    <source>
        <strain evidence="3">BS3782</strain>
    </source>
</reference>
<sequence>MNQPTNTSKFSIIFPVVCTLIGVFATSTFTWLTSYQTASLSQRSACIQRIDIQEKLLREKGESFLAAMGDLLNYSLFAKTSTKQELAENAGPLIKAGIVISAYAPPELGLRSLMISNSVRVGSLASMRQFDEDTAMGTINESFGKWHSAFYDALNALDNQRQKCE</sequence>
<reference evidence="2 5" key="3">
    <citation type="submission" date="2019-09" db="EMBL/GenBank/DDBJ databases">
        <title>Draft genome sequences of 48 bacterial type strains from the CCUG.</title>
        <authorList>
            <person name="Tunovic T."/>
            <person name="Pineiro-Iglesias B."/>
            <person name="Unosson C."/>
            <person name="Inganas E."/>
            <person name="Ohlen M."/>
            <person name="Cardew S."/>
            <person name="Jensie-Markopoulos S."/>
            <person name="Salva-Serra F."/>
            <person name="Jaen-Luchoro D."/>
            <person name="Karlsson R."/>
            <person name="Svensson-Stadler L."/>
            <person name="Chun J."/>
            <person name="Moore E."/>
        </authorList>
    </citation>
    <scope>NUCLEOTIDE SEQUENCE [LARGE SCALE GENOMIC DNA]</scope>
    <source>
        <strain evidence="2 5">CCUG 51522</strain>
    </source>
</reference>